<accession>A0A0E9V5I9</accession>
<name>A0A0E9V5I9_ANGAN</name>
<reference evidence="1" key="1">
    <citation type="submission" date="2014-11" db="EMBL/GenBank/DDBJ databases">
        <authorList>
            <person name="Amaro Gonzalez C."/>
        </authorList>
    </citation>
    <scope>NUCLEOTIDE SEQUENCE</scope>
</reference>
<sequence length="15" mass="1883">MLNQQCAKQRNRFVF</sequence>
<dbReference type="EMBL" id="GBXM01036054">
    <property type="protein sequence ID" value="JAH72523.1"/>
    <property type="molecule type" value="Transcribed_RNA"/>
</dbReference>
<organism evidence="1">
    <name type="scientific">Anguilla anguilla</name>
    <name type="common">European freshwater eel</name>
    <name type="synonym">Muraena anguilla</name>
    <dbReference type="NCBI Taxonomy" id="7936"/>
    <lineage>
        <taxon>Eukaryota</taxon>
        <taxon>Metazoa</taxon>
        <taxon>Chordata</taxon>
        <taxon>Craniata</taxon>
        <taxon>Vertebrata</taxon>
        <taxon>Euteleostomi</taxon>
        <taxon>Actinopterygii</taxon>
        <taxon>Neopterygii</taxon>
        <taxon>Teleostei</taxon>
        <taxon>Anguilliformes</taxon>
        <taxon>Anguillidae</taxon>
        <taxon>Anguilla</taxon>
    </lineage>
</organism>
<proteinExistence type="predicted"/>
<reference evidence="1" key="2">
    <citation type="journal article" date="2015" name="Fish Shellfish Immunol.">
        <title>Early steps in the European eel (Anguilla anguilla)-Vibrio vulnificus interaction in the gills: Role of the RtxA13 toxin.</title>
        <authorList>
            <person name="Callol A."/>
            <person name="Pajuelo D."/>
            <person name="Ebbesson L."/>
            <person name="Teles M."/>
            <person name="MacKenzie S."/>
            <person name="Amaro C."/>
        </authorList>
    </citation>
    <scope>NUCLEOTIDE SEQUENCE</scope>
</reference>
<protein>
    <submittedName>
        <fullName evidence="1">Uncharacterized protein</fullName>
    </submittedName>
</protein>
<evidence type="ECO:0000313" key="1">
    <source>
        <dbReference type="EMBL" id="JAH72523.1"/>
    </source>
</evidence>